<protein>
    <submittedName>
        <fullName evidence="8">Tyrosinase</fullName>
    </submittedName>
</protein>
<dbReference type="GO" id="GO:0046872">
    <property type="term" value="F:metal ion binding"/>
    <property type="evidence" value="ECO:0007669"/>
    <property type="project" value="UniProtKB-KW"/>
</dbReference>
<dbReference type="PROSITE" id="PS00498">
    <property type="entry name" value="TYROSINASE_2"/>
    <property type="match status" value="1"/>
</dbReference>
<dbReference type="GO" id="GO:0004497">
    <property type="term" value="F:monooxygenase activity"/>
    <property type="evidence" value="ECO:0007669"/>
    <property type="project" value="UniProtKB-KW"/>
</dbReference>
<feature type="domain" description="Tyrosinase copper-binding" evidence="7">
    <location>
        <begin position="337"/>
        <end position="348"/>
    </location>
</feature>
<evidence type="ECO:0000313" key="8">
    <source>
        <dbReference type="EMBL" id="UJO21906.1"/>
    </source>
</evidence>
<dbReference type="InterPro" id="IPR008922">
    <property type="entry name" value="Di-copper_centre_dom_sf"/>
</dbReference>
<comment type="cofactor">
    <cofactor evidence="1">
        <name>Cu(2+)</name>
        <dbReference type="ChEBI" id="CHEBI:29036"/>
    </cofactor>
</comment>
<gene>
    <name evidence="8" type="ORF">CLAFUR5_09414</name>
</gene>
<feature type="chain" id="PRO_5040286909" evidence="5">
    <location>
        <begin position="22"/>
        <end position="632"/>
    </location>
</feature>
<proteinExistence type="predicted"/>
<dbReference type="Pfam" id="PF18132">
    <property type="entry name" value="Tyrosinase_C"/>
    <property type="match status" value="1"/>
</dbReference>
<dbReference type="AlphaFoldDB" id="A0A9Q8PG69"/>
<evidence type="ECO:0000256" key="2">
    <source>
        <dbReference type="ARBA" id="ARBA00022723"/>
    </source>
</evidence>
<dbReference type="InterPro" id="IPR041640">
    <property type="entry name" value="Tyrosinase_C"/>
</dbReference>
<evidence type="ECO:0000256" key="5">
    <source>
        <dbReference type="SAM" id="SignalP"/>
    </source>
</evidence>
<dbReference type="GeneID" id="71989292"/>
<keyword evidence="5" id="KW-0732">Signal</keyword>
<evidence type="ECO:0000256" key="3">
    <source>
        <dbReference type="ARBA" id="ARBA00023002"/>
    </source>
</evidence>
<dbReference type="InterPro" id="IPR002227">
    <property type="entry name" value="Tyrosinase_Cu-bd"/>
</dbReference>
<sequence length="632" mass="69970">MHIHSLTAHAALLLQLGLAIGTPLLQHQVEELSSTSASSYSQHERRQSSNGTFVVTGVAGAGVHPRLELRAMQDDADLWNLYILGLRRFYDTDQDDKLSFYQISGIHGRPYGDWDGVPPAEDTDSPGYCLHVSNLFLTWHRPYLALYEQLIYEHVIDAANSFPAGAVRRRYLAAAGRFRVPYWDWAAVPPNGESVWPTVVTTPTIGVTLPNGTANISNPLYAYNFHPNLLEDQVIDMFWDPFTQWDESKRYPTQPLTTLSESQNNLIGSVLDNLRNNLMNRLYNQFTYYDNFTLFSTSAWIENGIQNADSAESIHDVIHNNVGQGGSMTYLEFSAYDPIFWLHHTMMDRILALWQELHPESYVQPRVTGMGSYTIPVGMTADANTPLAPFHKSSNGDMYTSNDVRSTTTFGYTYPELANNASTASVRVAMNTLYGSNAAAGGPVRRAQPISSAASRKQVETTPGEVIDGQYRHYVANIVSSRFAVNGSYSVYVFLGDPGEEEPSNWQLSHNLVGSHSVFAALTKAGARMKTAGMNPIKVTGAIPLTDSLLNKAAAGEVKSMDSETVERYLRRSLQWRVAKMDGTILDAANVSDLSITIVSARVNPAVNDDDFPSWSDFRELKAVTEGKVGGR</sequence>
<dbReference type="RefSeq" id="XP_047766272.1">
    <property type="nucleotide sequence ID" value="XM_047908562.1"/>
</dbReference>
<dbReference type="Gene3D" id="2.60.310.20">
    <property type="match status" value="1"/>
</dbReference>
<feature type="domain" description="Tyrosinase copper-binding" evidence="6">
    <location>
        <begin position="131"/>
        <end position="148"/>
    </location>
</feature>
<reference evidence="8" key="2">
    <citation type="journal article" date="2022" name="Microb. Genom.">
        <title>A chromosome-scale genome assembly of the tomato pathogen Cladosporium fulvum reveals a compartmentalized genome architecture and the presence of a dispensable chromosome.</title>
        <authorList>
            <person name="Zaccaron A.Z."/>
            <person name="Chen L.H."/>
            <person name="Samaras A."/>
            <person name="Stergiopoulos I."/>
        </authorList>
    </citation>
    <scope>NUCLEOTIDE SEQUENCE</scope>
    <source>
        <strain evidence="8">Race5_Kim</strain>
    </source>
</reference>
<evidence type="ECO:0000259" key="6">
    <source>
        <dbReference type="PROSITE" id="PS00497"/>
    </source>
</evidence>
<evidence type="ECO:0000313" key="9">
    <source>
        <dbReference type="Proteomes" id="UP000756132"/>
    </source>
</evidence>
<reference evidence="8" key="1">
    <citation type="submission" date="2021-12" db="EMBL/GenBank/DDBJ databases">
        <authorList>
            <person name="Zaccaron A."/>
            <person name="Stergiopoulos I."/>
        </authorList>
    </citation>
    <scope>NUCLEOTIDE SEQUENCE</scope>
    <source>
        <strain evidence="8">Race5_Kim</strain>
    </source>
</reference>
<dbReference type="InterPro" id="IPR050316">
    <property type="entry name" value="Tyrosinase/Hemocyanin"/>
</dbReference>
<dbReference type="Gene3D" id="1.10.1280.10">
    <property type="entry name" value="Di-copper center containing domain from catechol oxidase"/>
    <property type="match status" value="1"/>
</dbReference>
<dbReference type="PANTHER" id="PTHR11474:SF32">
    <property type="entry name" value="TYROSINASE"/>
    <property type="match status" value="1"/>
</dbReference>
<feature type="signal peptide" evidence="5">
    <location>
        <begin position="1"/>
        <end position="21"/>
    </location>
</feature>
<dbReference type="PROSITE" id="PS00497">
    <property type="entry name" value="TYROSINASE_1"/>
    <property type="match status" value="1"/>
</dbReference>
<evidence type="ECO:0000256" key="4">
    <source>
        <dbReference type="ARBA" id="ARBA00023033"/>
    </source>
</evidence>
<dbReference type="PRINTS" id="PR00092">
    <property type="entry name" value="TYROSINASE"/>
</dbReference>
<evidence type="ECO:0000259" key="7">
    <source>
        <dbReference type="PROSITE" id="PS00498"/>
    </source>
</evidence>
<organism evidence="8 9">
    <name type="scientific">Passalora fulva</name>
    <name type="common">Tomato leaf mold</name>
    <name type="synonym">Cladosporium fulvum</name>
    <dbReference type="NCBI Taxonomy" id="5499"/>
    <lineage>
        <taxon>Eukaryota</taxon>
        <taxon>Fungi</taxon>
        <taxon>Dikarya</taxon>
        <taxon>Ascomycota</taxon>
        <taxon>Pezizomycotina</taxon>
        <taxon>Dothideomycetes</taxon>
        <taxon>Dothideomycetidae</taxon>
        <taxon>Mycosphaerellales</taxon>
        <taxon>Mycosphaerellaceae</taxon>
        <taxon>Fulvia</taxon>
    </lineage>
</organism>
<dbReference type="KEGG" id="ffu:CLAFUR5_09414"/>
<accession>A0A9Q8PG69</accession>
<keyword evidence="2" id="KW-0479">Metal-binding</keyword>
<dbReference type="SUPFAM" id="SSF48056">
    <property type="entry name" value="Di-copper centre-containing domain"/>
    <property type="match status" value="1"/>
</dbReference>
<keyword evidence="9" id="KW-1185">Reference proteome</keyword>
<dbReference type="OrthoDB" id="6132182at2759"/>
<dbReference type="Proteomes" id="UP000756132">
    <property type="component" value="Chromosome 9"/>
</dbReference>
<dbReference type="PANTHER" id="PTHR11474">
    <property type="entry name" value="TYROSINASE FAMILY MEMBER"/>
    <property type="match status" value="1"/>
</dbReference>
<dbReference type="Pfam" id="PF00264">
    <property type="entry name" value="Tyrosinase"/>
    <property type="match status" value="1"/>
</dbReference>
<evidence type="ECO:0000256" key="1">
    <source>
        <dbReference type="ARBA" id="ARBA00001973"/>
    </source>
</evidence>
<dbReference type="EMBL" id="CP090171">
    <property type="protein sequence ID" value="UJO21906.1"/>
    <property type="molecule type" value="Genomic_DNA"/>
</dbReference>
<name>A0A9Q8PG69_PASFU</name>
<keyword evidence="4" id="KW-0503">Monooxygenase</keyword>
<keyword evidence="3" id="KW-0560">Oxidoreductase</keyword>